<protein>
    <submittedName>
        <fullName evidence="3">DUF305 domain-containing protein</fullName>
    </submittedName>
</protein>
<evidence type="ECO:0000256" key="1">
    <source>
        <dbReference type="SAM" id="MobiDB-lite"/>
    </source>
</evidence>
<sequence length="306" mass="31105">MCGGAARRADRLTGHRVERLPGGARGAHRDAAGAALRGAYQAGRGGPSAVAAPGAARPATAPARAPVRHGVGTAQIGHPGAAPPCPPSVSVVSKGLPVSTRTLARRAALAGVALTTASALTACGGGHSTEGGHGRPAAGTAPAASVSAGVAPADVMFAQMMIPHHQQAVRMSELAGNRAADPEVTRLAEQIRAAQAPEIATMTGWLTAWGRPVPSGGPADGHLPGMDHGMPGMMSDADLARLEGATGRDFDRRFLTLMIAHHEGAITMARQELADGRHAGARAMAQQIVTTQQGEIDTMRKILARR</sequence>
<dbReference type="Pfam" id="PF03713">
    <property type="entry name" value="DUF305"/>
    <property type="match status" value="1"/>
</dbReference>
<feature type="region of interest" description="Disordered" evidence="1">
    <location>
        <begin position="42"/>
        <end position="65"/>
    </location>
</feature>
<dbReference type="Gene3D" id="1.20.1260.10">
    <property type="match status" value="1"/>
</dbReference>
<evidence type="ECO:0000259" key="2">
    <source>
        <dbReference type="Pfam" id="PF03713"/>
    </source>
</evidence>
<gene>
    <name evidence="3" type="ORF">JQN83_04280</name>
</gene>
<dbReference type="InterPro" id="IPR012347">
    <property type="entry name" value="Ferritin-like"/>
</dbReference>
<name>A0ABS3V339_9ACTN</name>
<dbReference type="Proteomes" id="UP000671399">
    <property type="component" value="Unassembled WGS sequence"/>
</dbReference>
<feature type="compositionally biased region" description="Basic and acidic residues" evidence="1">
    <location>
        <begin position="7"/>
        <end position="19"/>
    </location>
</feature>
<organism evidence="3 4">
    <name type="scientific">Micromonospora antibiotica</name>
    <dbReference type="NCBI Taxonomy" id="2807623"/>
    <lineage>
        <taxon>Bacteria</taxon>
        <taxon>Bacillati</taxon>
        <taxon>Actinomycetota</taxon>
        <taxon>Actinomycetes</taxon>
        <taxon>Micromonosporales</taxon>
        <taxon>Micromonosporaceae</taxon>
        <taxon>Micromonospora</taxon>
    </lineage>
</organism>
<evidence type="ECO:0000313" key="3">
    <source>
        <dbReference type="EMBL" id="MBO4160026.1"/>
    </source>
</evidence>
<dbReference type="InterPro" id="IPR005183">
    <property type="entry name" value="DUF305_CopM-like"/>
</dbReference>
<reference evidence="3 4" key="1">
    <citation type="submission" date="2021-03" db="EMBL/GenBank/DDBJ databases">
        <authorList>
            <person name="Lee D.-H."/>
        </authorList>
    </citation>
    <scope>NUCLEOTIDE SEQUENCE [LARGE SCALE GENOMIC DNA]</scope>
    <source>
        <strain evidence="3 4">MMS20-R2-23</strain>
    </source>
</reference>
<dbReference type="EMBL" id="JAGFWR010000001">
    <property type="protein sequence ID" value="MBO4160026.1"/>
    <property type="molecule type" value="Genomic_DNA"/>
</dbReference>
<keyword evidence="4" id="KW-1185">Reference proteome</keyword>
<feature type="region of interest" description="Disordered" evidence="1">
    <location>
        <begin position="1"/>
        <end position="29"/>
    </location>
</feature>
<dbReference type="PANTHER" id="PTHR36933:SF1">
    <property type="entry name" value="SLL0788 PROTEIN"/>
    <property type="match status" value="1"/>
</dbReference>
<evidence type="ECO:0000313" key="4">
    <source>
        <dbReference type="Proteomes" id="UP000671399"/>
    </source>
</evidence>
<proteinExistence type="predicted"/>
<accession>A0ABS3V339</accession>
<feature type="domain" description="DUF305" evidence="2">
    <location>
        <begin position="154"/>
        <end position="303"/>
    </location>
</feature>
<dbReference type="PANTHER" id="PTHR36933">
    <property type="entry name" value="SLL0788 PROTEIN"/>
    <property type="match status" value="1"/>
</dbReference>
<comment type="caution">
    <text evidence="3">The sequence shown here is derived from an EMBL/GenBank/DDBJ whole genome shotgun (WGS) entry which is preliminary data.</text>
</comment>